<organism evidence="1 2">
    <name type="scientific">Ramazzottius varieornatus</name>
    <name type="common">Water bear</name>
    <name type="synonym">Tardigrade</name>
    <dbReference type="NCBI Taxonomy" id="947166"/>
    <lineage>
        <taxon>Eukaryota</taxon>
        <taxon>Metazoa</taxon>
        <taxon>Ecdysozoa</taxon>
        <taxon>Tardigrada</taxon>
        <taxon>Eutardigrada</taxon>
        <taxon>Parachela</taxon>
        <taxon>Hypsibioidea</taxon>
        <taxon>Ramazzottiidae</taxon>
        <taxon>Ramazzottius</taxon>
    </lineage>
</organism>
<accession>A0A1D1VH96</accession>
<gene>
    <name evidence="1" type="primary">RvY_11779-1</name>
    <name evidence="1" type="synonym">RvY_11779.1</name>
    <name evidence="1" type="ORF">RvY_11779</name>
</gene>
<dbReference type="Proteomes" id="UP000186922">
    <property type="component" value="Unassembled WGS sequence"/>
</dbReference>
<name>A0A1D1VH96_RAMVA</name>
<reference evidence="1 2" key="1">
    <citation type="journal article" date="2016" name="Nat. Commun.">
        <title>Extremotolerant tardigrade genome and improved radiotolerance of human cultured cells by tardigrade-unique protein.</title>
        <authorList>
            <person name="Hashimoto T."/>
            <person name="Horikawa D.D."/>
            <person name="Saito Y."/>
            <person name="Kuwahara H."/>
            <person name="Kozuka-Hata H."/>
            <person name="Shin-I T."/>
            <person name="Minakuchi Y."/>
            <person name="Ohishi K."/>
            <person name="Motoyama A."/>
            <person name="Aizu T."/>
            <person name="Enomoto A."/>
            <person name="Kondo K."/>
            <person name="Tanaka S."/>
            <person name="Hara Y."/>
            <person name="Koshikawa S."/>
            <person name="Sagara H."/>
            <person name="Miura T."/>
            <person name="Yokobori S."/>
            <person name="Miyagawa K."/>
            <person name="Suzuki Y."/>
            <person name="Kubo T."/>
            <person name="Oyama M."/>
            <person name="Kohara Y."/>
            <person name="Fujiyama A."/>
            <person name="Arakawa K."/>
            <person name="Katayama T."/>
            <person name="Toyoda A."/>
            <person name="Kunieda T."/>
        </authorList>
    </citation>
    <scope>NUCLEOTIDE SEQUENCE [LARGE SCALE GENOMIC DNA]</scope>
    <source>
        <strain evidence="1 2">YOKOZUNA-1</strain>
    </source>
</reference>
<proteinExistence type="predicted"/>
<evidence type="ECO:0000313" key="2">
    <source>
        <dbReference type="Proteomes" id="UP000186922"/>
    </source>
</evidence>
<comment type="caution">
    <text evidence="1">The sequence shown here is derived from an EMBL/GenBank/DDBJ whole genome shotgun (WGS) entry which is preliminary data.</text>
</comment>
<sequence length="104" mass="11465">MSSSMSCATTQCAQAVTACASIRCIRAHCAPYQLTSSRDADLRLSDATVARSPTRFPPLHPQPKPMEALCSLHRAWHRLHRQIQHKQPPAICVQHQPAASAVRD</sequence>
<dbReference type="EMBL" id="BDGG01000006">
    <property type="protein sequence ID" value="GAV01002.1"/>
    <property type="molecule type" value="Genomic_DNA"/>
</dbReference>
<evidence type="ECO:0000313" key="1">
    <source>
        <dbReference type="EMBL" id="GAV01002.1"/>
    </source>
</evidence>
<protein>
    <submittedName>
        <fullName evidence="1">Uncharacterized protein</fullName>
    </submittedName>
</protein>
<keyword evidence="2" id="KW-1185">Reference proteome</keyword>
<dbReference type="AlphaFoldDB" id="A0A1D1VH96"/>